<feature type="region of interest" description="Disordered" evidence="1">
    <location>
        <begin position="117"/>
        <end position="139"/>
    </location>
</feature>
<feature type="region of interest" description="Disordered" evidence="1">
    <location>
        <begin position="171"/>
        <end position="193"/>
    </location>
</feature>
<evidence type="ECO:0000256" key="1">
    <source>
        <dbReference type="SAM" id="MobiDB-lite"/>
    </source>
</evidence>
<dbReference type="EMBL" id="CAUYUJ010010474">
    <property type="protein sequence ID" value="CAK0829484.1"/>
    <property type="molecule type" value="Genomic_DNA"/>
</dbReference>
<sequence length="267" mass="27393">MRCSSCASSRAFLEFAQIVSNGCRRPEVAMALKPLRDRGSRLSAATLGVRGAGHPSPFGRKPFASQAFTKLAQSCPVGPQSRPAAAREMARLAFAVVALLLAGQGCAAVDTTTVAEERRLETTESPQPSTSEPLSAAPRTGGLGPLVLALLALLLSGNGCTALDTTTLAEERRLETTESPQPSTSEPLSAAPRTGGLGPLVLALLALLLSGNGCTALDTTTLAEERRLETTESPQPSTSEPLSAAPRASGPGLMIVLGAALGLGARR</sequence>
<keyword evidence="3" id="KW-1185">Reference proteome</keyword>
<accession>A0ABN9SDU1</accession>
<protein>
    <submittedName>
        <fullName evidence="2">Uncharacterized protein</fullName>
    </submittedName>
</protein>
<feature type="compositionally biased region" description="Polar residues" evidence="1">
    <location>
        <begin position="123"/>
        <end position="133"/>
    </location>
</feature>
<comment type="caution">
    <text evidence="2">The sequence shown here is derived from an EMBL/GenBank/DDBJ whole genome shotgun (WGS) entry which is preliminary data.</text>
</comment>
<evidence type="ECO:0000313" key="3">
    <source>
        <dbReference type="Proteomes" id="UP001189429"/>
    </source>
</evidence>
<evidence type="ECO:0000313" key="2">
    <source>
        <dbReference type="EMBL" id="CAK0829484.1"/>
    </source>
</evidence>
<proteinExistence type="predicted"/>
<reference evidence="2" key="1">
    <citation type="submission" date="2023-10" db="EMBL/GenBank/DDBJ databases">
        <authorList>
            <person name="Chen Y."/>
            <person name="Shah S."/>
            <person name="Dougan E. K."/>
            <person name="Thang M."/>
            <person name="Chan C."/>
        </authorList>
    </citation>
    <scope>NUCLEOTIDE SEQUENCE [LARGE SCALE GENOMIC DNA]</scope>
</reference>
<name>A0ABN9SDU1_9DINO</name>
<organism evidence="2 3">
    <name type="scientific">Prorocentrum cordatum</name>
    <dbReference type="NCBI Taxonomy" id="2364126"/>
    <lineage>
        <taxon>Eukaryota</taxon>
        <taxon>Sar</taxon>
        <taxon>Alveolata</taxon>
        <taxon>Dinophyceae</taxon>
        <taxon>Prorocentrales</taxon>
        <taxon>Prorocentraceae</taxon>
        <taxon>Prorocentrum</taxon>
    </lineage>
</organism>
<dbReference type="Proteomes" id="UP001189429">
    <property type="component" value="Unassembled WGS sequence"/>
</dbReference>
<feature type="region of interest" description="Disordered" evidence="1">
    <location>
        <begin position="225"/>
        <end position="249"/>
    </location>
</feature>
<gene>
    <name evidence="2" type="ORF">PCOR1329_LOCUS28408</name>
</gene>